<evidence type="ECO:0000313" key="9">
    <source>
        <dbReference type="Proteomes" id="UP000799118"/>
    </source>
</evidence>
<dbReference type="OrthoDB" id="347657at2759"/>
<dbReference type="InterPro" id="IPR011009">
    <property type="entry name" value="Kinase-like_dom_sf"/>
</dbReference>
<reference evidence="8" key="1">
    <citation type="journal article" date="2019" name="Environ. Microbiol.">
        <title>Fungal ecological strategies reflected in gene transcription - a case study of two litter decomposers.</title>
        <authorList>
            <person name="Barbi F."/>
            <person name="Kohler A."/>
            <person name="Barry K."/>
            <person name="Baskaran P."/>
            <person name="Daum C."/>
            <person name="Fauchery L."/>
            <person name="Ihrmark K."/>
            <person name="Kuo A."/>
            <person name="LaButti K."/>
            <person name="Lipzen A."/>
            <person name="Morin E."/>
            <person name="Grigoriev I.V."/>
            <person name="Henrissat B."/>
            <person name="Lindahl B."/>
            <person name="Martin F."/>
        </authorList>
    </citation>
    <scope>NUCLEOTIDE SEQUENCE</scope>
    <source>
        <strain evidence="8">JB14</strain>
    </source>
</reference>
<dbReference type="SUPFAM" id="SSF56112">
    <property type="entry name" value="Protein kinase-like (PK-like)"/>
    <property type="match status" value="1"/>
</dbReference>
<keyword evidence="1" id="KW-0723">Serine/threonine-protein kinase</keyword>
<protein>
    <submittedName>
        <fullName evidence="8">Kinase-like protein</fullName>
    </submittedName>
</protein>
<evidence type="ECO:0000259" key="7">
    <source>
        <dbReference type="PROSITE" id="PS50011"/>
    </source>
</evidence>
<dbReference type="PROSITE" id="PS50011">
    <property type="entry name" value="PROTEIN_KINASE_DOM"/>
    <property type="match status" value="1"/>
</dbReference>
<organism evidence="8 9">
    <name type="scientific">Gymnopus androsaceus JB14</name>
    <dbReference type="NCBI Taxonomy" id="1447944"/>
    <lineage>
        <taxon>Eukaryota</taxon>
        <taxon>Fungi</taxon>
        <taxon>Dikarya</taxon>
        <taxon>Basidiomycota</taxon>
        <taxon>Agaricomycotina</taxon>
        <taxon>Agaricomycetes</taxon>
        <taxon>Agaricomycetidae</taxon>
        <taxon>Agaricales</taxon>
        <taxon>Marasmiineae</taxon>
        <taxon>Omphalotaceae</taxon>
        <taxon>Gymnopus</taxon>
    </lineage>
</organism>
<proteinExistence type="predicted"/>
<dbReference type="EMBL" id="ML769500">
    <property type="protein sequence ID" value="KAE9397247.1"/>
    <property type="molecule type" value="Genomic_DNA"/>
</dbReference>
<dbReference type="Proteomes" id="UP000799118">
    <property type="component" value="Unassembled WGS sequence"/>
</dbReference>
<evidence type="ECO:0000313" key="8">
    <source>
        <dbReference type="EMBL" id="KAE9397247.1"/>
    </source>
</evidence>
<keyword evidence="9" id="KW-1185">Reference proteome</keyword>
<dbReference type="Gene3D" id="3.30.200.20">
    <property type="entry name" value="Phosphorylase Kinase, domain 1"/>
    <property type="match status" value="1"/>
</dbReference>
<gene>
    <name evidence="8" type="ORF">BT96DRAFT_860314</name>
</gene>
<evidence type="ECO:0000256" key="1">
    <source>
        <dbReference type="ARBA" id="ARBA00022527"/>
    </source>
</evidence>
<evidence type="ECO:0000256" key="6">
    <source>
        <dbReference type="SAM" id="MobiDB-lite"/>
    </source>
</evidence>
<accession>A0A6A4HJG8</accession>
<dbReference type="Gene3D" id="1.10.510.10">
    <property type="entry name" value="Transferase(Phosphotransferase) domain 1"/>
    <property type="match status" value="1"/>
</dbReference>
<keyword evidence="4 8" id="KW-0418">Kinase</keyword>
<keyword evidence="2" id="KW-0808">Transferase</keyword>
<feature type="region of interest" description="Disordered" evidence="6">
    <location>
        <begin position="353"/>
        <end position="373"/>
    </location>
</feature>
<dbReference type="Pfam" id="PF00069">
    <property type="entry name" value="Pkinase"/>
    <property type="match status" value="1"/>
</dbReference>
<dbReference type="AlphaFoldDB" id="A0A6A4HJG8"/>
<evidence type="ECO:0000256" key="3">
    <source>
        <dbReference type="ARBA" id="ARBA00022741"/>
    </source>
</evidence>
<dbReference type="GO" id="GO:0004674">
    <property type="term" value="F:protein serine/threonine kinase activity"/>
    <property type="evidence" value="ECO:0007669"/>
    <property type="project" value="UniProtKB-KW"/>
</dbReference>
<dbReference type="PANTHER" id="PTHR24351">
    <property type="entry name" value="RIBOSOMAL PROTEIN S6 KINASE"/>
    <property type="match status" value="1"/>
</dbReference>
<evidence type="ECO:0000256" key="2">
    <source>
        <dbReference type="ARBA" id="ARBA00022679"/>
    </source>
</evidence>
<name>A0A6A4HJG8_9AGAR</name>
<dbReference type="SMART" id="SM00220">
    <property type="entry name" value="S_TKc"/>
    <property type="match status" value="1"/>
</dbReference>
<evidence type="ECO:0000256" key="4">
    <source>
        <dbReference type="ARBA" id="ARBA00022777"/>
    </source>
</evidence>
<feature type="domain" description="Protein kinase" evidence="7">
    <location>
        <begin position="118"/>
        <end position="373"/>
    </location>
</feature>
<sequence length="373" mass="42491">MSEDSYSSCQTTSPKEALRVPFIEIEPFDETPFSESFSGIFDLGDLDPKSNSNTANIRLNNDTSYNVDRITDIQELDSDFEDDDIDEIVIISRKTSKPSKDARDRKKLLDNVFSLSEFDFLDRLNPRETTSGTYVIRKRDTNRVYTMKAFRATPSLNWPFELCLLEMLTEQDCVFLPCILRRIFEHQALFVLLDSYPAGNMLDYVLQDGALDPDEVLFYSSEITEALSVLHDAKIEHRDINPANVMINTDGHIVLLGFDLAKVNGKESLASDQVQRPPRDYEYRAPEVLLRWEHDFLVDCWGLGCLMYFMTYGKHPFPLTGFTQAQVYKQVLRGGSLTVPCDGRMDADCPGSDVQVLGTESSTTPEYRRNQTA</sequence>
<keyword evidence="5" id="KW-0067">ATP-binding</keyword>
<evidence type="ECO:0000256" key="5">
    <source>
        <dbReference type="ARBA" id="ARBA00022840"/>
    </source>
</evidence>
<keyword evidence="3" id="KW-0547">Nucleotide-binding</keyword>
<dbReference type="GO" id="GO:0005524">
    <property type="term" value="F:ATP binding"/>
    <property type="evidence" value="ECO:0007669"/>
    <property type="project" value="UniProtKB-KW"/>
</dbReference>
<dbReference type="InterPro" id="IPR000719">
    <property type="entry name" value="Prot_kinase_dom"/>
</dbReference>